<keyword evidence="4" id="KW-0238">DNA-binding</keyword>
<comment type="caution">
    <text evidence="4">The sequence shown here is derived from an EMBL/GenBank/DDBJ whole genome shotgun (WGS) entry which is preliminary data.</text>
</comment>
<sequence>MAKKKVRATPSRRSGKVSKVPVSTDTASDNEASSRASRLDSSITTMPKHVGVARSSGGLVPYAITARLNASLELLHLDFLSHRLTQQQTWFIEATNEIYDNSCCQSSHERSISIEMCRGWRHIKLSRTSFRARIHQLRYGVLRPLTAMHAPNCHGKRAFRLPWLRRRHAHFFLDGCLNSRVNPVEINKRAYWGLYRTVEDRLMRYFNVVLPEPELMAQDGYAEEETMAAWSAYISASERMLHTLSQKPHFYTHLLLFSLTSQLRNLRRFVYQNPPSIMMIELTVIITEALKLTQEHLHKLCRYTYGKHMNKLKINTSALSAMDTAVLLDSVNSDLDNSPMGLDSYNAATVSPGKHERQFVANIQCLNKLYDDCIGLKLAIDTIVERASKAYCNEVDCELTEPVEGNPLLQLLFGASQENTTSAGNAPSETESVCATPTSENPDVEFKSVMSHALTEFGTKIKAELFQWSIAMCKYTLEANKVLMGPVLDTYKAIGVVPTTSGCVRLYKQICDSNISLHRIPCLVDILRKMVKKPGSSVSEPSSAKLSRDTLGKQTPRYDDYQTADHGSPLEPLNPSGNIPFISHDTNDPEVTVDIYLTPPVGLRRSPRVRNQPASMSLQKPRLQKGISSTKRQHPRSLSPTKDKEPAFDVSARQSHQFMWFQDSEVDLSLEDLGTNESDISASISSSNASTTVSARLDTEGLADVAMEAGDDMKPQDYVEVPPASGHFDAQKTPKTPKATVRSPKIGLRRRQWQRDEVQTLIDAVNRHGTGRWTFFADTYFGGRRTGSQLKDKWANLTRYKYVYQDTASSKDDGRSSYPLWKLIDSF</sequence>
<feature type="region of interest" description="Disordered" evidence="1">
    <location>
        <begin position="534"/>
        <end position="585"/>
    </location>
</feature>
<dbReference type="AlphaFoldDB" id="A0A9W5T8K6"/>
<dbReference type="Proteomes" id="UP001057455">
    <property type="component" value="Unassembled WGS sequence"/>
</dbReference>
<feature type="region of interest" description="Disordered" evidence="1">
    <location>
        <begin position="603"/>
        <end position="647"/>
    </location>
</feature>
<dbReference type="Gene3D" id="1.10.10.60">
    <property type="entry name" value="Homeodomain-like"/>
    <property type="match status" value="1"/>
</dbReference>
<organism evidence="4 5">
    <name type="scientific">Babesia ovis</name>
    <dbReference type="NCBI Taxonomy" id="5869"/>
    <lineage>
        <taxon>Eukaryota</taxon>
        <taxon>Sar</taxon>
        <taxon>Alveolata</taxon>
        <taxon>Apicomplexa</taxon>
        <taxon>Aconoidasida</taxon>
        <taxon>Piroplasmida</taxon>
        <taxon>Babesiidae</taxon>
        <taxon>Babesia</taxon>
    </lineage>
</organism>
<dbReference type="CDD" id="cd11660">
    <property type="entry name" value="SANT_TRF"/>
    <property type="match status" value="1"/>
</dbReference>
<dbReference type="GO" id="GO:0003677">
    <property type="term" value="F:DNA binding"/>
    <property type="evidence" value="ECO:0007669"/>
    <property type="project" value="UniProtKB-KW"/>
</dbReference>
<keyword evidence="4" id="KW-0371">Homeobox</keyword>
<dbReference type="SUPFAM" id="SSF46689">
    <property type="entry name" value="Homeodomain-like"/>
    <property type="match status" value="1"/>
</dbReference>
<evidence type="ECO:0000256" key="1">
    <source>
        <dbReference type="SAM" id="MobiDB-lite"/>
    </source>
</evidence>
<feature type="compositionally biased region" description="Basic and acidic residues" evidence="1">
    <location>
        <begin position="546"/>
        <end position="560"/>
    </location>
</feature>
<dbReference type="SMART" id="SM00717">
    <property type="entry name" value="SANT"/>
    <property type="match status" value="1"/>
</dbReference>
<dbReference type="PROSITE" id="PS50090">
    <property type="entry name" value="MYB_LIKE"/>
    <property type="match status" value="1"/>
</dbReference>
<gene>
    <name evidence="4" type="ORF">BaOVIS_005710</name>
</gene>
<evidence type="ECO:0000313" key="5">
    <source>
        <dbReference type="Proteomes" id="UP001057455"/>
    </source>
</evidence>
<reference evidence="4" key="1">
    <citation type="submission" date="2019-12" db="EMBL/GenBank/DDBJ databases">
        <title>Genome sequence of Babesia ovis.</title>
        <authorList>
            <person name="Yamagishi J."/>
            <person name="Sevinc F."/>
            <person name="Xuan X."/>
        </authorList>
    </citation>
    <scope>NUCLEOTIDE SEQUENCE</scope>
    <source>
        <strain evidence="4">Selcuk</strain>
    </source>
</reference>
<evidence type="ECO:0000259" key="3">
    <source>
        <dbReference type="PROSITE" id="PS51294"/>
    </source>
</evidence>
<feature type="compositionally biased region" description="Polar residues" evidence="1">
    <location>
        <begin position="626"/>
        <end position="640"/>
    </location>
</feature>
<proteinExistence type="predicted"/>
<dbReference type="EMBL" id="BLIY01000004">
    <property type="protein sequence ID" value="GFE53167.1"/>
    <property type="molecule type" value="Genomic_DNA"/>
</dbReference>
<dbReference type="OrthoDB" id="608866at2759"/>
<keyword evidence="5" id="KW-1185">Reference proteome</keyword>
<feature type="compositionally biased region" description="Polar residues" evidence="1">
    <location>
        <begin position="21"/>
        <end position="39"/>
    </location>
</feature>
<feature type="domain" description="Myb-like" evidence="2">
    <location>
        <begin position="745"/>
        <end position="798"/>
    </location>
</feature>
<dbReference type="Pfam" id="PF00249">
    <property type="entry name" value="Myb_DNA-binding"/>
    <property type="match status" value="1"/>
</dbReference>
<dbReference type="InterPro" id="IPR009057">
    <property type="entry name" value="Homeodomain-like_sf"/>
</dbReference>
<name>A0A9W5T8K6_BABOV</name>
<feature type="compositionally biased region" description="Polar residues" evidence="1">
    <location>
        <begin position="536"/>
        <end position="545"/>
    </location>
</feature>
<dbReference type="InterPro" id="IPR001005">
    <property type="entry name" value="SANT/Myb"/>
</dbReference>
<dbReference type="InterPro" id="IPR017930">
    <property type="entry name" value="Myb_dom"/>
</dbReference>
<accession>A0A9W5T8K6</accession>
<protein>
    <submittedName>
        <fullName evidence="4">Homeodomain-like superfamily protein, putative</fullName>
    </submittedName>
</protein>
<evidence type="ECO:0000259" key="2">
    <source>
        <dbReference type="PROSITE" id="PS50090"/>
    </source>
</evidence>
<feature type="domain" description="HTH myb-type" evidence="3">
    <location>
        <begin position="745"/>
        <end position="802"/>
    </location>
</feature>
<feature type="region of interest" description="Disordered" evidence="1">
    <location>
        <begin position="1"/>
        <end position="39"/>
    </location>
</feature>
<evidence type="ECO:0000313" key="4">
    <source>
        <dbReference type="EMBL" id="GFE53167.1"/>
    </source>
</evidence>
<dbReference type="PROSITE" id="PS51294">
    <property type="entry name" value="HTH_MYB"/>
    <property type="match status" value="1"/>
</dbReference>